<comment type="caution">
    <text evidence="1">The sequence shown here is derived from an EMBL/GenBank/DDBJ whole genome shotgun (WGS) entry which is preliminary data.</text>
</comment>
<evidence type="ECO:0000313" key="2">
    <source>
        <dbReference type="Proteomes" id="UP000186922"/>
    </source>
</evidence>
<keyword evidence="2" id="KW-1185">Reference proteome</keyword>
<organism evidence="1 2">
    <name type="scientific">Ramazzottius varieornatus</name>
    <name type="common">Water bear</name>
    <name type="synonym">Tardigrade</name>
    <dbReference type="NCBI Taxonomy" id="947166"/>
    <lineage>
        <taxon>Eukaryota</taxon>
        <taxon>Metazoa</taxon>
        <taxon>Ecdysozoa</taxon>
        <taxon>Tardigrada</taxon>
        <taxon>Eutardigrada</taxon>
        <taxon>Parachela</taxon>
        <taxon>Hypsibioidea</taxon>
        <taxon>Ramazzottiidae</taxon>
        <taxon>Ramazzottius</taxon>
    </lineage>
</organism>
<name>A0A1D1VXE3_RAMVA</name>
<gene>
    <name evidence="1" type="primary">RvY_13726-1</name>
    <name evidence="1" type="synonym">RvY_13726.1</name>
    <name evidence="1" type="ORF">RvY_13726</name>
</gene>
<dbReference type="AlphaFoldDB" id="A0A1D1VXE3"/>
<reference evidence="1 2" key="1">
    <citation type="journal article" date="2016" name="Nat. Commun.">
        <title>Extremotolerant tardigrade genome and improved radiotolerance of human cultured cells by tardigrade-unique protein.</title>
        <authorList>
            <person name="Hashimoto T."/>
            <person name="Horikawa D.D."/>
            <person name="Saito Y."/>
            <person name="Kuwahara H."/>
            <person name="Kozuka-Hata H."/>
            <person name="Shin-I T."/>
            <person name="Minakuchi Y."/>
            <person name="Ohishi K."/>
            <person name="Motoyama A."/>
            <person name="Aizu T."/>
            <person name="Enomoto A."/>
            <person name="Kondo K."/>
            <person name="Tanaka S."/>
            <person name="Hara Y."/>
            <person name="Koshikawa S."/>
            <person name="Sagara H."/>
            <person name="Miura T."/>
            <person name="Yokobori S."/>
            <person name="Miyagawa K."/>
            <person name="Suzuki Y."/>
            <person name="Kubo T."/>
            <person name="Oyama M."/>
            <person name="Kohara Y."/>
            <person name="Fujiyama A."/>
            <person name="Arakawa K."/>
            <person name="Katayama T."/>
            <person name="Toyoda A."/>
            <person name="Kunieda T."/>
        </authorList>
    </citation>
    <scope>NUCLEOTIDE SEQUENCE [LARGE SCALE GENOMIC DNA]</scope>
    <source>
        <strain evidence="1 2">YOKOZUNA-1</strain>
    </source>
</reference>
<evidence type="ECO:0000313" key="1">
    <source>
        <dbReference type="EMBL" id="GAV03279.1"/>
    </source>
</evidence>
<dbReference type="Proteomes" id="UP000186922">
    <property type="component" value="Unassembled WGS sequence"/>
</dbReference>
<sequence length="95" mass="10885">MVGSLQLASAVGQSPKPRDTLAEYLDYLHYLVIRPKDYLMQSVLLSDDEYRRNMTFYRKSFSDQALCDQIASQFFISANQYKSGSPTNTISIGRY</sequence>
<dbReference type="OrthoDB" id="2355984at2759"/>
<dbReference type="EMBL" id="BDGG01000009">
    <property type="protein sequence ID" value="GAV03279.1"/>
    <property type="molecule type" value="Genomic_DNA"/>
</dbReference>
<proteinExistence type="predicted"/>
<accession>A0A1D1VXE3</accession>
<protein>
    <submittedName>
        <fullName evidence="1">Uncharacterized protein</fullName>
    </submittedName>
</protein>